<proteinExistence type="predicted"/>
<dbReference type="GO" id="GO:0000155">
    <property type="term" value="F:phosphorelay sensor kinase activity"/>
    <property type="evidence" value="ECO:0007669"/>
    <property type="project" value="InterPro"/>
</dbReference>
<sequence length="375" mass="39506">MSSLSGQRPNELFRAIAAIGTGVDLPTVLRHITRVAADLAGARYAALGVLDPAGTRLDEFVTVGVDDEVRARIGRLPEGHGVLGLLILDARPIRLPDLTAHPDSFGFPPGHPPMTSFLGAPIVIGDRVFGNLYLTEKEGAEEFSDDDEEVVVAVAAAAAVAIDNARLHERVADLRMAEDRERIARDLHDTVVQRLFASGMALQASLQVMAADPSAAASRVEGVVDDLDETIKHIRSAIFSLEVRDAGHSTREKVLATCAEAAGPLGFAPRAVFEGPVDTSIGAELAADVVATLREALSNAARHAGASVVDVVLRAEPDEVVLRVVDDGVGPPAGDVGRGRGLRNMAARAERHGGRAVLRPGPPAGSVLEWRVPRP</sequence>
<dbReference type="CDD" id="cd16917">
    <property type="entry name" value="HATPase_UhpB-NarQ-NarX-like"/>
    <property type="match status" value="1"/>
</dbReference>
<reference evidence="6" key="1">
    <citation type="submission" date="2023-01" db="EMBL/GenBank/DDBJ databases">
        <title>The diversity of Class Acidimicrobiia in South China Sea sediment environments and the proposal of Iamia marina sp. nov., a novel species of the genus Iamia.</title>
        <authorList>
            <person name="He Y."/>
            <person name="Tian X."/>
        </authorList>
    </citation>
    <scope>NUCLEOTIDE SEQUENCE</scope>
    <source>
        <strain evidence="6">DSM 19957</strain>
    </source>
</reference>
<gene>
    <name evidence="6" type="ORF">PO878_18780</name>
</gene>
<dbReference type="Gene3D" id="1.20.5.1930">
    <property type="match status" value="1"/>
</dbReference>
<dbReference type="AlphaFoldDB" id="A0AAF0BTA9"/>
<evidence type="ECO:0000256" key="1">
    <source>
        <dbReference type="ARBA" id="ARBA00022679"/>
    </source>
</evidence>
<dbReference type="InterPro" id="IPR011712">
    <property type="entry name" value="Sig_transdc_His_kin_sub3_dim/P"/>
</dbReference>
<dbReference type="SMART" id="SM00065">
    <property type="entry name" value="GAF"/>
    <property type="match status" value="1"/>
</dbReference>
<dbReference type="Gene3D" id="3.30.565.10">
    <property type="entry name" value="Histidine kinase-like ATPase, C-terminal domain"/>
    <property type="match status" value="1"/>
</dbReference>
<evidence type="ECO:0000256" key="3">
    <source>
        <dbReference type="ARBA" id="ARBA00023012"/>
    </source>
</evidence>
<dbReference type="KEGG" id="ima:PO878_18780"/>
<keyword evidence="2" id="KW-0418">Kinase</keyword>
<dbReference type="Gene3D" id="3.30.450.40">
    <property type="match status" value="1"/>
</dbReference>
<evidence type="ECO:0000313" key="6">
    <source>
        <dbReference type="EMBL" id="WCO66547.1"/>
    </source>
</evidence>
<dbReference type="SMART" id="SM00387">
    <property type="entry name" value="HATPase_c"/>
    <property type="match status" value="1"/>
</dbReference>
<keyword evidence="7" id="KW-1185">Reference proteome</keyword>
<dbReference type="SUPFAM" id="SSF55781">
    <property type="entry name" value="GAF domain-like"/>
    <property type="match status" value="1"/>
</dbReference>
<dbReference type="Proteomes" id="UP001216390">
    <property type="component" value="Chromosome"/>
</dbReference>
<dbReference type="InterPro" id="IPR003018">
    <property type="entry name" value="GAF"/>
</dbReference>
<evidence type="ECO:0000256" key="2">
    <source>
        <dbReference type="ARBA" id="ARBA00022777"/>
    </source>
</evidence>
<dbReference type="EMBL" id="CP116942">
    <property type="protein sequence ID" value="WCO66547.1"/>
    <property type="molecule type" value="Genomic_DNA"/>
</dbReference>
<dbReference type="RefSeq" id="WP_272736070.1">
    <property type="nucleotide sequence ID" value="NZ_CP116942.1"/>
</dbReference>
<dbReference type="Pfam" id="PF02518">
    <property type="entry name" value="HATPase_c"/>
    <property type="match status" value="1"/>
</dbReference>
<dbReference type="InterPro" id="IPR036890">
    <property type="entry name" value="HATPase_C_sf"/>
</dbReference>
<dbReference type="GO" id="GO:0046983">
    <property type="term" value="F:protein dimerization activity"/>
    <property type="evidence" value="ECO:0007669"/>
    <property type="project" value="InterPro"/>
</dbReference>
<dbReference type="Pfam" id="PF13185">
    <property type="entry name" value="GAF_2"/>
    <property type="match status" value="1"/>
</dbReference>
<feature type="domain" description="Histidine kinase/HSP90-like ATPase" evidence="5">
    <location>
        <begin position="284"/>
        <end position="374"/>
    </location>
</feature>
<evidence type="ECO:0000313" key="7">
    <source>
        <dbReference type="Proteomes" id="UP001216390"/>
    </source>
</evidence>
<dbReference type="PANTHER" id="PTHR24421">
    <property type="entry name" value="NITRATE/NITRITE SENSOR PROTEIN NARX-RELATED"/>
    <property type="match status" value="1"/>
</dbReference>
<accession>A0AAF0BTA9</accession>
<evidence type="ECO:0000259" key="5">
    <source>
        <dbReference type="SMART" id="SM00387"/>
    </source>
</evidence>
<dbReference type="InterPro" id="IPR050482">
    <property type="entry name" value="Sensor_HK_TwoCompSys"/>
</dbReference>
<keyword evidence="3" id="KW-0902">Two-component regulatory system</keyword>
<dbReference type="GO" id="GO:0016020">
    <property type="term" value="C:membrane"/>
    <property type="evidence" value="ECO:0007669"/>
    <property type="project" value="InterPro"/>
</dbReference>
<dbReference type="Pfam" id="PF07730">
    <property type="entry name" value="HisKA_3"/>
    <property type="match status" value="1"/>
</dbReference>
<organism evidence="6 7">
    <name type="scientific">Iamia majanohamensis</name>
    <dbReference type="NCBI Taxonomy" id="467976"/>
    <lineage>
        <taxon>Bacteria</taxon>
        <taxon>Bacillati</taxon>
        <taxon>Actinomycetota</taxon>
        <taxon>Acidimicrobiia</taxon>
        <taxon>Acidimicrobiales</taxon>
        <taxon>Iamiaceae</taxon>
        <taxon>Iamia</taxon>
    </lineage>
</organism>
<dbReference type="SUPFAM" id="SSF55874">
    <property type="entry name" value="ATPase domain of HSP90 chaperone/DNA topoisomerase II/histidine kinase"/>
    <property type="match status" value="1"/>
</dbReference>
<dbReference type="PANTHER" id="PTHR24421:SF56">
    <property type="entry name" value="OXYGEN SENSOR HISTIDINE KINASE RESPONSE REGULATOR DOST"/>
    <property type="match status" value="1"/>
</dbReference>
<name>A0AAF0BTA9_9ACTN</name>
<protein>
    <submittedName>
        <fullName evidence="6">GAF domain-containing protein</fullName>
    </submittedName>
</protein>
<feature type="domain" description="GAF" evidence="4">
    <location>
        <begin position="24"/>
        <end position="172"/>
    </location>
</feature>
<dbReference type="InterPro" id="IPR029016">
    <property type="entry name" value="GAF-like_dom_sf"/>
</dbReference>
<evidence type="ECO:0000259" key="4">
    <source>
        <dbReference type="SMART" id="SM00065"/>
    </source>
</evidence>
<keyword evidence="1" id="KW-0808">Transferase</keyword>
<dbReference type="InterPro" id="IPR003594">
    <property type="entry name" value="HATPase_dom"/>
</dbReference>